<dbReference type="SMART" id="SM00979">
    <property type="entry name" value="TIFY"/>
    <property type="match status" value="1"/>
</dbReference>
<dbReference type="Pfam" id="PF06200">
    <property type="entry name" value="tify"/>
    <property type="match status" value="1"/>
</dbReference>
<dbReference type="InterPro" id="IPR040390">
    <property type="entry name" value="TIFY/JAZ"/>
</dbReference>
<dbReference type="GO" id="GO:0009611">
    <property type="term" value="P:response to wounding"/>
    <property type="evidence" value="ECO:0007669"/>
    <property type="project" value="UniProtKB-UniRule"/>
</dbReference>
<keyword evidence="6" id="KW-1185">Reference proteome</keyword>
<name>A0A7J9H396_9ROSI</name>
<dbReference type="InterPro" id="IPR010399">
    <property type="entry name" value="Tify_dom"/>
</dbReference>
<feature type="region of interest" description="Disordered" evidence="3">
    <location>
        <begin position="1"/>
        <end position="25"/>
    </location>
</feature>
<keyword evidence="2" id="KW-0539">Nucleus</keyword>
<dbReference type="PANTHER" id="PTHR33077:SF60">
    <property type="entry name" value="TIFY DOMAIN-CONTAINING PROTEIN"/>
    <property type="match status" value="1"/>
</dbReference>
<accession>A0A7J9H396</accession>
<dbReference type="PANTHER" id="PTHR33077">
    <property type="entry name" value="PROTEIN TIFY 4A-RELATED-RELATED"/>
    <property type="match status" value="1"/>
</dbReference>
<dbReference type="GO" id="GO:0031347">
    <property type="term" value="P:regulation of defense response"/>
    <property type="evidence" value="ECO:0007669"/>
    <property type="project" value="UniProtKB-UniRule"/>
</dbReference>
<comment type="function">
    <text evidence="2">Repressor of jasmonate responses.</text>
</comment>
<comment type="caution">
    <text evidence="5">The sequence shown here is derived from an EMBL/GenBank/DDBJ whole genome shotgun (WGS) entry which is preliminary data.</text>
</comment>
<evidence type="ECO:0000256" key="1">
    <source>
        <dbReference type="ARBA" id="ARBA00008614"/>
    </source>
</evidence>
<keyword evidence="2" id="KW-1184">Jasmonic acid signaling pathway</keyword>
<comment type="subcellular location">
    <subcellularLocation>
        <location evidence="2">Nucleus</location>
    </subcellularLocation>
</comment>
<proteinExistence type="inferred from homology"/>
<comment type="domain">
    <text evidence="2">The jas domain is required for interaction with COI1.</text>
</comment>
<dbReference type="Proteomes" id="UP000593560">
    <property type="component" value="Unassembled WGS sequence"/>
</dbReference>
<reference evidence="5 6" key="1">
    <citation type="journal article" date="2019" name="Genome Biol. Evol.">
        <title>Insights into the evolution of the New World diploid cottons (Gossypium, subgenus Houzingenia) based on genome sequencing.</title>
        <authorList>
            <person name="Grover C.E."/>
            <person name="Arick M.A. 2nd"/>
            <person name="Thrash A."/>
            <person name="Conover J.L."/>
            <person name="Sanders W.S."/>
            <person name="Peterson D.G."/>
            <person name="Frelichowski J.E."/>
            <person name="Scheffler J.A."/>
            <person name="Scheffler B.E."/>
            <person name="Wendel J.F."/>
        </authorList>
    </citation>
    <scope>NUCLEOTIDE SEQUENCE [LARGE SCALE GENOMIC DNA]</scope>
    <source>
        <strain evidence="5">0</strain>
        <tissue evidence="5">Leaf</tissue>
    </source>
</reference>
<evidence type="ECO:0000259" key="4">
    <source>
        <dbReference type="PROSITE" id="PS51320"/>
    </source>
</evidence>
<evidence type="ECO:0000313" key="6">
    <source>
        <dbReference type="Proteomes" id="UP000593560"/>
    </source>
</evidence>
<comment type="similarity">
    <text evidence="1 2">Belongs to the TIFY/JAZ family.</text>
</comment>
<organism evidence="5 6">
    <name type="scientific">Gossypium harknessii</name>
    <dbReference type="NCBI Taxonomy" id="34285"/>
    <lineage>
        <taxon>Eukaryota</taxon>
        <taxon>Viridiplantae</taxon>
        <taxon>Streptophyta</taxon>
        <taxon>Embryophyta</taxon>
        <taxon>Tracheophyta</taxon>
        <taxon>Spermatophyta</taxon>
        <taxon>Magnoliopsida</taxon>
        <taxon>eudicotyledons</taxon>
        <taxon>Gunneridae</taxon>
        <taxon>Pentapetalae</taxon>
        <taxon>rosids</taxon>
        <taxon>malvids</taxon>
        <taxon>Malvales</taxon>
        <taxon>Malvaceae</taxon>
        <taxon>Malvoideae</taxon>
        <taxon>Gossypium</taxon>
    </lineage>
</organism>
<dbReference type="EMBL" id="JABFAD010000008">
    <property type="protein sequence ID" value="MBA0804250.1"/>
    <property type="molecule type" value="Genomic_DNA"/>
</dbReference>
<sequence length="457" mass="51294">MSPGETVSRSTLDKPLNQLTEDDISQVTREDCRRYLKEKGMRRPSWNKSQAIQQVISLKTLLETTSDSDAVEARKKLYPPCPEYPPRVVSDSNVLPREMTPNNGILVPVSESVPCPHSNPSKSDFSGDNSGRTVISGNDSVSPRCSFYTIFLHPIFSFLDNPSSMRSNLLVLASKRNDIEVGYTRNLEVKISQLPRIAGAAKEPAGQMTIFYCGKVNVYDDMPGCKAEAIMQLAASAVSFPHEILADQRSTPWSIPCHSQAASVKTTPCSQMVILPPQLTENCQFPREESNASLEDSLEGPTSRKALVQRYLEKKKDRSKNKRKSAMSSSPTLDIYLNQVGDQFSNEQLKQSEPYYSPQAEAHRMPLECSSIENVAKIPRLTTDGKEKWEFANEGFIKGQKHLLNSIKRRKNTSQTPVVIQQSLGSCVEDGEVDRLRRDRRVLMMELVKLRQQQHNT</sequence>
<dbReference type="OrthoDB" id="1934352at2759"/>
<evidence type="ECO:0000313" key="5">
    <source>
        <dbReference type="EMBL" id="MBA0804250.1"/>
    </source>
</evidence>
<dbReference type="GO" id="GO:2000022">
    <property type="term" value="P:regulation of jasmonic acid mediated signaling pathway"/>
    <property type="evidence" value="ECO:0007669"/>
    <property type="project" value="UniProtKB-UniRule"/>
</dbReference>
<evidence type="ECO:0000256" key="3">
    <source>
        <dbReference type="SAM" id="MobiDB-lite"/>
    </source>
</evidence>
<dbReference type="AlphaFoldDB" id="A0A7J9H396"/>
<gene>
    <name evidence="5" type="ORF">Gohar_003846</name>
</gene>
<feature type="region of interest" description="Disordered" evidence="3">
    <location>
        <begin position="311"/>
        <end position="332"/>
    </location>
</feature>
<feature type="domain" description="Tify" evidence="4">
    <location>
        <begin position="201"/>
        <end position="236"/>
    </location>
</feature>
<feature type="non-terminal residue" evidence="5">
    <location>
        <position position="1"/>
    </location>
</feature>
<protein>
    <recommendedName>
        <fullName evidence="2">Protein TIFY</fullName>
    </recommendedName>
    <alternativeName>
        <fullName evidence="2">Jasmonate ZIM domain-containing protein</fullName>
    </alternativeName>
</protein>
<dbReference type="GO" id="GO:0005634">
    <property type="term" value="C:nucleus"/>
    <property type="evidence" value="ECO:0007669"/>
    <property type="project" value="UniProtKB-SubCell"/>
</dbReference>
<evidence type="ECO:0000256" key="2">
    <source>
        <dbReference type="RuleBase" id="RU369065"/>
    </source>
</evidence>
<dbReference type="PROSITE" id="PS51320">
    <property type="entry name" value="TIFY"/>
    <property type="match status" value="1"/>
</dbReference>
<feature type="compositionally biased region" description="Polar residues" evidence="3">
    <location>
        <begin position="1"/>
        <end position="10"/>
    </location>
</feature>